<accession>A0A1D3CZB4</accession>
<dbReference type="Proteomes" id="UP000095192">
    <property type="component" value="Unassembled WGS sequence"/>
</dbReference>
<proteinExistence type="predicted"/>
<reference evidence="1 2" key="1">
    <citation type="journal article" date="2016" name="BMC Genomics">
        <title>Comparative genomics reveals Cyclospora cayetanensis possesses coccidia-like metabolism and invasion components but unique surface antigens.</title>
        <authorList>
            <person name="Liu S."/>
            <person name="Wang L."/>
            <person name="Zheng H."/>
            <person name="Xu Z."/>
            <person name="Roellig D.M."/>
            <person name="Li N."/>
            <person name="Frace M.A."/>
            <person name="Tang K."/>
            <person name="Arrowood M.J."/>
            <person name="Moss D.M."/>
            <person name="Zhang L."/>
            <person name="Feng Y."/>
            <person name="Xiao L."/>
        </authorList>
    </citation>
    <scope>NUCLEOTIDE SEQUENCE [LARGE SCALE GENOMIC DNA]</scope>
    <source>
        <strain evidence="1 2">CHN_HEN01</strain>
    </source>
</reference>
<name>A0A1D3CZB4_9EIME</name>
<dbReference type="VEuPathDB" id="ToxoDB:cyc_05427"/>
<dbReference type="EMBL" id="JROU02001429">
    <property type="protein sequence ID" value="OEH76530.1"/>
    <property type="molecule type" value="Genomic_DNA"/>
</dbReference>
<sequence>MAAAPPDAFLPWGGALATADEAASVNPFSLAAQQVVSARAAAQEELKKPVKLLEFLLRERAVLASAPWSLPCPTRSAPASLWICLYASSNQHPPGLLLTAPPS</sequence>
<gene>
    <name evidence="1" type="ORF">cyc_05427</name>
</gene>
<dbReference type="InParanoid" id="A0A1D3CZB4"/>
<dbReference type="AlphaFoldDB" id="A0A1D3CZB4"/>
<evidence type="ECO:0000313" key="1">
    <source>
        <dbReference type="EMBL" id="OEH76530.1"/>
    </source>
</evidence>
<organism evidence="1 2">
    <name type="scientific">Cyclospora cayetanensis</name>
    <dbReference type="NCBI Taxonomy" id="88456"/>
    <lineage>
        <taxon>Eukaryota</taxon>
        <taxon>Sar</taxon>
        <taxon>Alveolata</taxon>
        <taxon>Apicomplexa</taxon>
        <taxon>Conoidasida</taxon>
        <taxon>Coccidia</taxon>
        <taxon>Eucoccidiorida</taxon>
        <taxon>Eimeriorina</taxon>
        <taxon>Eimeriidae</taxon>
        <taxon>Cyclospora</taxon>
    </lineage>
</organism>
<protein>
    <submittedName>
        <fullName evidence="1">Uncharacterized protein</fullName>
    </submittedName>
</protein>
<keyword evidence="2" id="KW-1185">Reference proteome</keyword>
<comment type="caution">
    <text evidence="1">The sequence shown here is derived from an EMBL/GenBank/DDBJ whole genome shotgun (WGS) entry which is preliminary data.</text>
</comment>
<evidence type="ECO:0000313" key="2">
    <source>
        <dbReference type="Proteomes" id="UP000095192"/>
    </source>
</evidence>